<organism evidence="2 3">
    <name type="scientific">Oikopleura dioica</name>
    <name type="common">Tunicate</name>
    <dbReference type="NCBI Taxonomy" id="34765"/>
    <lineage>
        <taxon>Eukaryota</taxon>
        <taxon>Metazoa</taxon>
        <taxon>Chordata</taxon>
        <taxon>Tunicata</taxon>
        <taxon>Appendicularia</taxon>
        <taxon>Copelata</taxon>
        <taxon>Oikopleuridae</taxon>
        <taxon>Oikopleura</taxon>
    </lineage>
</organism>
<keyword evidence="1" id="KW-0472">Membrane</keyword>
<dbReference type="PANTHER" id="PTHR15759:SF6">
    <property type="entry name" value="INNEXIN"/>
    <property type="match status" value="1"/>
</dbReference>
<feature type="transmembrane region" description="Helical" evidence="1">
    <location>
        <begin position="36"/>
        <end position="55"/>
    </location>
</feature>
<evidence type="ECO:0000313" key="3">
    <source>
        <dbReference type="Proteomes" id="UP001158576"/>
    </source>
</evidence>
<keyword evidence="1" id="KW-1133">Transmembrane helix</keyword>
<keyword evidence="1" id="KW-0812">Transmembrane</keyword>
<name>A0ABN7S3Y1_OIKDI</name>
<proteinExistence type="predicted"/>
<keyword evidence="3" id="KW-1185">Reference proteome</keyword>
<sequence length="413" mass="47232">MGVFGLVDPSNVLAKLSGETKRNRSLPFLMLNADRIFIHFIAAVPSLILTAAVLLGDKMYSSSSLVLMTPLNNGSRPFDRWYDQPAITEYCWSQMKAVEVENGQITETSIWHYSMFPYVMVLFCLIPLVANLAWRVIDLSELAHALDFIIDGIEESIQDSVAFLIKRAKSNGRLDNSNNPQTATENSAFVQPNLYKDYVRSFKVEKFTEFNQILNKYSKQADFRLKLKFLRLISLSCVLIENCLCYYIYLVPARNPVTFGCYLPQELADSSGQKIGYFVFSPVTTRTLLLWSMFYLNWVILAFGLFAFYTNPKTTKKNPGVQLADHLPQIDDDLKFDESKDLHYILSLVHTNRFRYESLRFGFHILAVSKLASSDLDKKHHEFLKAMRESALWEASRNSADEIIAGINQNVKL</sequence>
<protein>
    <submittedName>
        <fullName evidence="2">Oidioi.mRNA.OKI2018_I69.PAR.g13158.t1.cds</fullName>
    </submittedName>
</protein>
<reference evidence="2 3" key="1">
    <citation type="submission" date="2021-04" db="EMBL/GenBank/DDBJ databases">
        <authorList>
            <person name="Bliznina A."/>
        </authorList>
    </citation>
    <scope>NUCLEOTIDE SEQUENCE [LARGE SCALE GENOMIC DNA]</scope>
</reference>
<evidence type="ECO:0000313" key="2">
    <source>
        <dbReference type="EMBL" id="CAG5091601.1"/>
    </source>
</evidence>
<feature type="transmembrane region" description="Helical" evidence="1">
    <location>
        <begin position="229"/>
        <end position="249"/>
    </location>
</feature>
<feature type="transmembrane region" description="Helical" evidence="1">
    <location>
        <begin position="115"/>
        <end position="134"/>
    </location>
</feature>
<accession>A0ABN7S3Y1</accession>
<dbReference type="InterPro" id="IPR039099">
    <property type="entry name" value="Pannexin"/>
</dbReference>
<gene>
    <name evidence="2" type="ORF">OKIOD_LOCUS4716</name>
</gene>
<dbReference type="PANTHER" id="PTHR15759">
    <property type="entry name" value="PANNEXIN"/>
    <property type="match status" value="1"/>
</dbReference>
<feature type="transmembrane region" description="Helical" evidence="1">
    <location>
        <begin position="288"/>
        <end position="309"/>
    </location>
</feature>
<dbReference type="Proteomes" id="UP001158576">
    <property type="component" value="Chromosome PAR"/>
</dbReference>
<dbReference type="EMBL" id="OU015568">
    <property type="protein sequence ID" value="CAG5091601.1"/>
    <property type="molecule type" value="Genomic_DNA"/>
</dbReference>
<evidence type="ECO:0000256" key="1">
    <source>
        <dbReference type="SAM" id="Phobius"/>
    </source>
</evidence>